<comment type="caution">
    <text evidence="7">The sequence shown here is derived from an EMBL/GenBank/DDBJ whole genome shotgun (WGS) entry which is preliminary data.</text>
</comment>
<feature type="domain" description="Fatty acid hydroxylase" evidence="6">
    <location>
        <begin position="229"/>
        <end position="360"/>
    </location>
</feature>
<dbReference type="AlphaFoldDB" id="A0AA88XTG5"/>
<evidence type="ECO:0000259" key="6">
    <source>
        <dbReference type="Pfam" id="PF04116"/>
    </source>
</evidence>
<dbReference type="InterPro" id="IPR006694">
    <property type="entry name" value="Fatty_acid_hydroxylase"/>
</dbReference>
<protein>
    <recommendedName>
        <fullName evidence="6">Fatty acid hydroxylase domain-containing protein</fullName>
    </recommendedName>
</protein>
<keyword evidence="8" id="KW-1185">Reference proteome</keyword>
<organism evidence="7 8">
    <name type="scientific">Pinctada imbricata</name>
    <name type="common">Atlantic pearl-oyster</name>
    <name type="synonym">Pinctada martensii</name>
    <dbReference type="NCBI Taxonomy" id="66713"/>
    <lineage>
        <taxon>Eukaryota</taxon>
        <taxon>Metazoa</taxon>
        <taxon>Spiralia</taxon>
        <taxon>Lophotrochozoa</taxon>
        <taxon>Mollusca</taxon>
        <taxon>Bivalvia</taxon>
        <taxon>Autobranchia</taxon>
        <taxon>Pteriomorphia</taxon>
        <taxon>Pterioida</taxon>
        <taxon>Pterioidea</taxon>
        <taxon>Pteriidae</taxon>
        <taxon>Pinctada</taxon>
    </lineage>
</organism>
<dbReference type="GO" id="GO:0016491">
    <property type="term" value="F:oxidoreductase activity"/>
    <property type="evidence" value="ECO:0007669"/>
    <property type="project" value="InterPro"/>
</dbReference>
<dbReference type="Pfam" id="PF04116">
    <property type="entry name" value="FA_hydroxylase"/>
    <property type="match status" value="1"/>
</dbReference>
<sequence length="366" mass="42702">MGNRCRLRTAICHGNSRRCGYPGLRAHNPPTFPITQRSRRTYSCSMAERIRKEDEEMDRASAKTAFPMGASAGRSSQLVLLWIIRTLVILIIAICKYYETDAQKVIDEFWSMLKSSWIFNSVYFETWWATLCYAWMIPVYPFALHFMTFLDKFKVHPSVTYIHQSIIGMLKEAVYYMTPLMLLDTFIVKKYSGVDPSIWNEKRQSWLQTTRALPEESPLLNQIVFQLTASILMYDALFFAIHFVLHKNLWLYKNIHALHHRHDVMHAHVTNQLTVVERITLILSANFALKVFNSHPLTRFLFVPVFIFLLVDNHTGYDLPFGLHHVIPFGIMGGPAKHYQHHLHGARNYQPFLTYLDYIVEKTKGI</sequence>
<feature type="transmembrane region" description="Helical" evidence="5">
    <location>
        <begin position="159"/>
        <end position="178"/>
    </location>
</feature>
<feature type="transmembrane region" description="Helical" evidence="5">
    <location>
        <begin position="127"/>
        <end position="147"/>
    </location>
</feature>
<dbReference type="Proteomes" id="UP001186944">
    <property type="component" value="Unassembled WGS sequence"/>
</dbReference>
<keyword evidence="3 5" id="KW-1133">Transmembrane helix</keyword>
<evidence type="ECO:0000256" key="3">
    <source>
        <dbReference type="ARBA" id="ARBA00022989"/>
    </source>
</evidence>
<evidence type="ECO:0000256" key="1">
    <source>
        <dbReference type="ARBA" id="ARBA00004370"/>
    </source>
</evidence>
<evidence type="ECO:0000256" key="4">
    <source>
        <dbReference type="ARBA" id="ARBA00023136"/>
    </source>
</evidence>
<dbReference type="EMBL" id="VSWD01000010">
    <property type="protein sequence ID" value="KAK3091439.1"/>
    <property type="molecule type" value="Genomic_DNA"/>
</dbReference>
<comment type="subcellular location">
    <subcellularLocation>
        <location evidence="1">Membrane</location>
    </subcellularLocation>
</comment>
<feature type="transmembrane region" description="Helical" evidence="5">
    <location>
        <begin position="223"/>
        <end position="245"/>
    </location>
</feature>
<dbReference type="GO" id="GO:0008610">
    <property type="term" value="P:lipid biosynthetic process"/>
    <property type="evidence" value="ECO:0007669"/>
    <property type="project" value="InterPro"/>
</dbReference>
<evidence type="ECO:0000313" key="7">
    <source>
        <dbReference type="EMBL" id="KAK3091439.1"/>
    </source>
</evidence>
<dbReference type="InterPro" id="IPR050307">
    <property type="entry name" value="Sterol_Desaturase_Related"/>
</dbReference>
<feature type="transmembrane region" description="Helical" evidence="5">
    <location>
        <begin position="78"/>
        <end position="99"/>
    </location>
</feature>
<dbReference type="GO" id="GO:0005506">
    <property type="term" value="F:iron ion binding"/>
    <property type="evidence" value="ECO:0007669"/>
    <property type="project" value="InterPro"/>
</dbReference>
<keyword evidence="2 5" id="KW-0812">Transmembrane</keyword>
<gene>
    <name evidence="7" type="ORF">FSP39_019877</name>
</gene>
<evidence type="ECO:0000313" key="8">
    <source>
        <dbReference type="Proteomes" id="UP001186944"/>
    </source>
</evidence>
<evidence type="ECO:0000256" key="5">
    <source>
        <dbReference type="SAM" id="Phobius"/>
    </source>
</evidence>
<proteinExistence type="predicted"/>
<evidence type="ECO:0000256" key="2">
    <source>
        <dbReference type="ARBA" id="ARBA00022692"/>
    </source>
</evidence>
<name>A0AA88XTG5_PINIB</name>
<keyword evidence="4 5" id="KW-0472">Membrane</keyword>
<accession>A0AA88XTG5</accession>
<dbReference type="PANTHER" id="PTHR11863">
    <property type="entry name" value="STEROL DESATURASE"/>
    <property type="match status" value="1"/>
</dbReference>
<dbReference type="GO" id="GO:0016020">
    <property type="term" value="C:membrane"/>
    <property type="evidence" value="ECO:0007669"/>
    <property type="project" value="UniProtKB-SubCell"/>
</dbReference>
<reference evidence="7" key="1">
    <citation type="submission" date="2019-08" db="EMBL/GenBank/DDBJ databases">
        <title>The improved chromosome-level genome for the pearl oyster Pinctada fucata martensii using PacBio sequencing and Hi-C.</title>
        <authorList>
            <person name="Zheng Z."/>
        </authorList>
    </citation>
    <scope>NUCLEOTIDE SEQUENCE</scope>
    <source>
        <strain evidence="7">ZZ-2019</strain>
        <tissue evidence="7">Adductor muscle</tissue>
    </source>
</reference>